<dbReference type="Pfam" id="PF00378">
    <property type="entry name" value="ECH_1"/>
    <property type="match status" value="1"/>
</dbReference>
<keyword evidence="5" id="KW-0413">Isomerase</keyword>
<dbReference type="PANTHER" id="PTHR43149:SF1">
    <property type="entry name" value="DELTA(3,5)-DELTA(2,4)-DIENOYL-COA ISOMERASE, MITOCHONDRIAL"/>
    <property type="match status" value="1"/>
</dbReference>
<proteinExistence type="inferred from homology"/>
<comment type="pathway">
    <text evidence="1">Lipid metabolism; fatty acid beta-oxidation.</text>
</comment>
<sequence>MTERVTVNIVDGVAEVRLSRPDKLNALDMAMFEAIVAAGDQVRADPTVRAVVFSGDGRSFCVGIDLASLGGDAAVGNGPLAHLETRTHGACNLFQQAAMQWRTLPVPVIAAVHGHALGGGLQLMLGADVRIVAPDTALSVKEVVWGLIPDMAGLVLLRSLVRADVLRDLLFSGRTFNGDEAVALGVASRVDPDPLAAARAMARAIAGFSPDAVRAAKRLCNAADAGLPDAELLLCEAREQQALLTGAAHREAVAAGLARRPAVFADPSG</sequence>
<dbReference type="Gene3D" id="1.10.12.10">
    <property type="entry name" value="Lyase 2-enoyl-coa Hydratase, Chain A, domain 2"/>
    <property type="match status" value="1"/>
</dbReference>
<dbReference type="InterPro" id="IPR045002">
    <property type="entry name" value="Ech1-like"/>
</dbReference>
<keyword evidence="4" id="KW-0443">Lipid metabolism</keyword>
<dbReference type="GO" id="GO:0016853">
    <property type="term" value="F:isomerase activity"/>
    <property type="evidence" value="ECO:0007669"/>
    <property type="project" value="UniProtKB-KW"/>
</dbReference>
<dbReference type="EMBL" id="BMZA01000001">
    <property type="protein sequence ID" value="GGY91733.1"/>
    <property type="molecule type" value="Genomic_DNA"/>
</dbReference>
<dbReference type="InterPro" id="IPR001753">
    <property type="entry name" value="Enoyl-CoA_hydra/iso"/>
</dbReference>
<organism evidence="7 8">
    <name type="scientific">Novosphingobium colocasiae</name>
    <dbReference type="NCBI Taxonomy" id="1256513"/>
    <lineage>
        <taxon>Bacteria</taxon>
        <taxon>Pseudomonadati</taxon>
        <taxon>Pseudomonadota</taxon>
        <taxon>Alphaproteobacteria</taxon>
        <taxon>Sphingomonadales</taxon>
        <taxon>Sphingomonadaceae</taxon>
        <taxon>Novosphingobium</taxon>
    </lineage>
</organism>
<dbReference type="RefSeq" id="WP_189619322.1">
    <property type="nucleotide sequence ID" value="NZ_BMZA01000001.1"/>
</dbReference>
<gene>
    <name evidence="7" type="ORF">GCM10011614_03050</name>
</gene>
<accession>A0A918P978</accession>
<dbReference type="InterPro" id="IPR018376">
    <property type="entry name" value="Enoyl-CoA_hyd/isom_CS"/>
</dbReference>
<dbReference type="Proteomes" id="UP000648075">
    <property type="component" value="Unassembled WGS sequence"/>
</dbReference>
<evidence type="ECO:0000256" key="6">
    <source>
        <dbReference type="RuleBase" id="RU003707"/>
    </source>
</evidence>
<dbReference type="CDD" id="cd06558">
    <property type="entry name" value="crotonase-like"/>
    <property type="match status" value="1"/>
</dbReference>
<comment type="caution">
    <text evidence="7">The sequence shown here is derived from an EMBL/GenBank/DDBJ whole genome shotgun (WGS) entry which is preliminary data.</text>
</comment>
<comment type="similarity">
    <text evidence="2 6">Belongs to the enoyl-CoA hydratase/isomerase family.</text>
</comment>
<reference evidence="7" key="2">
    <citation type="submission" date="2020-09" db="EMBL/GenBank/DDBJ databases">
        <authorList>
            <person name="Sun Q."/>
            <person name="Kim S."/>
        </authorList>
    </citation>
    <scope>NUCLEOTIDE SEQUENCE</scope>
    <source>
        <strain evidence="7">KCTC 32255</strain>
    </source>
</reference>
<evidence type="ECO:0000256" key="5">
    <source>
        <dbReference type="ARBA" id="ARBA00023235"/>
    </source>
</evidence>
<reference evidence="7" key="1">
    <citation type="journal article" date="2014" name="Int. J. Syst. Evol. Microbiol.">
        <title>Complete genome sequence of Corynebacterium casei LMG S-19264T (=DSM 44701T), isolated from a smear-ripened cheese.</title>
        <authorList>
            <consortium name="US DOE Joint Genome Institute (JGI-PGF)"/>
            <person name="Walter F."/>
            <person name="Albersmeier A."/>
            <person name="Kalinowski J."/>
            <person name="Ruckert C."/>
        </authorList>
    </citation>
    <scope>NUCLEOTIDE SEQUENCE</scope>
    <source>
        <strain evidence="7">KCTC 32255</strain>
    </source>
</reference>
<evidence type="ECO:0000256" key="4">
    <source>
        <dbReference type="ARBA" id="ARBA00023098"/>
    </source>
</evidence>
<dbReference type="PROSITE" id="PS00166">
    <property type="entry name" value="ENOYL_COA_HYDRATASE"/>
    <property type="match status" value="1"/>
</dbReference>
<dbReference type="NCBIfam" id="NF005699">
    <property type="entry name" value="PRK07509.1"/>
    <property type="match status" value="1"/>
</dbReference>
<evidence type="ECO:0000256" key="2">
    <source>
        <dbReference type="ARBA" id="ARBA00005254"/>
    </source>
</evidence>
<dbReference type="GO" id="GO:0006631">
    <property type="term" value="P:fatty acid metabolic process"/>
    <property type="evidence" value="ECO:0007669"/>
    <property type="project" value="UniProtKB-KW"/>
</dbReference>
<name>A0A918P978_9SPHN</name>
<dbReference type="AlphaFoldDB" id="A0A918P978"/>
<evidence type="ECO:0000313" key="7">
    <source>
        <dbReference type="EMBL" id="GGY91733.1"/>
    </source>
</evidence>
<keyword evidence="3" id="KW-0276">Fatty acid metabolism</keyword>
<evidence type="ECO:0000313" key="8">
    <source>
        <dbReference type="Proteomes" id="UP000648075"/>
    </source>
</evidence>
<dbReference type="Gene3D" id="3.90.226.10">
    <property type="entry name" value="2-enoyl-CoA Hydratase, Chain A, domain 1"/>
    <property type="match status" value="1"/>
</dbReference>
<dbReference type="SUPFAM" id="SSF52096">
    <property type="entry name" value="ClpP/crotonase"/>
    <property type="match status" value="1"/>
</dbReference>
<protein>
    <submittedName>
        <fullName evidence="7">Enoyl-CoA hydratase</fullName>
    </submittedName>
</protein>
<dbReference type="InterPro" id="IPR029045">
    <property type="entry name" value="ClpP/crotonase-like_dom_sf"/>
</dbReference>
<keyword evidence="8" id="KW-1185">Reference proteome</keyword>
<dbReference type="InterPro" id="IPR014748">
    <property type="entry name" value="Enoyl-CoA_hydra_C"/>
</dbReference>
<evidence type="ECO:0000256" key="3">
    <source>
        <dbReference type="ARBA" id="ARBA00022832"/>
    </source>
</evidence>
<evidence type="ECO:0000256" key="1">
    <source>
        <dbReference type="ARBA" id="ARBA00005005"/>
    </source>
</evidence>
<dbReference type="PANTHER" id="PTHR43149">
    <property type="entry name" value="ENOYL-COA HYDRATASE"/>
    <property type="match status" value="1"/>
</dbReference>